<name>M0MA21_9EURY</name>
<dbReference type="InterPro" id="IPR012347">
    <property type="entry name" value="Ferritin-like"/>
</dbReference>
<dbReference type="PROSITE" id="PS51318">
    <property type="entry name" value="TAT"/>
    <property type="match status" value="1"/>
</dbReference>
<sequence>MASEDTIAERIEAGESFADLGEFEFDNTAHEQDDIDRENETTQGLLTRVGSALDRRSFMSNTAKAGVTAVALGTLGAGTAAADHQPPVYGLTLVPSKQDKNEKDANMEHAVALVAVEDGTANALVPVDLDSGAIYTDRSSRIDGVSGDTLLVGIDYRPSDGKLYALGEDGTLYTIGMPSKSGDSVSANTVGSADYPDTDLIDGIGFDFNPVADAIRVVTTDSDSFVTSADDGSIVRQDPDTFYMDGDDNAGTAPQLSAAGYTNSVADPSDTTLYDIDSNLDVLVQQDANPDSDTTSGLITIGDLGIDANAVNGFDISGTDGAAYALIAVDGETKLYRIDLEVGSAMPVAKEDDKGDANGMGDMGDVTDVDILNFALALEHLEAAYYNEFLDEYSESDVENADAIGKQFANPKLRYATFQEISSVRDHEEAHVEALTQTIQDLGGTPVEPAEYEFPYSNLEEFVKFSARVEAVGTSAYAGAGPLIENDDVVAAALSIHSVEARHTSYFRALIPGSSMPNAFDMARNMDQVLGIVNPLIVSE</sequence>
<dbReference type="InterPro" id="IPR009078">
    <property type="entry name" value="Ferritin-like_SF"/>
</dbReference>
<dbReference type="Pfam" id="PF13668">
    <property type="entry name" value="Ferritin_2"/>
    <property type="match status" value="1"/>
</dbReference>
<dbReference type="AlphaFoldDB" id="M0MA21"/>
<accession>M0MA21</accession>
<dbReference type="Gene3D" id="1.20.1260.10">
    <property type="match status" value="1"/>
</dbReference>
<gene>
    <name evidence="2" type="ORF">C449_15858</name>
</gene>
<dbReference type="RefSeq" id="WP_006079024.1">
    <property type="nucleotide sequence ID" value="NZ_AOMD01000033.1"/>
</dbReference>
<evidence type="ECO:0000259" key="1">
    <source>
        <dbReference type="Pfam" id="PF14339"/>
    </source>
</evidence>
<organism evidence="2 3">
    <name type="scientific">Halococcus saccharolyticus DSM 5350</name>
    <dbReference type="NCBI Taxonomy" id="1227455"/>
    <lineage>
        <taxon>Archaea</taxon>
        <taxon>Methanobacteriati</taxon>
        <taxon>Methanobacteriota</taxon>
        <taxon>Stenosarchaea group</taxon>
        <taxon>Halobacteria</taxon>
        <taxon>Halobacteriales</taxon>
        <taxon>Halococcaceae</taxon>
        <taxon>Halococcus</taxon>
    </lineage>
</organism>
<dbReference type="PANTHER" id="PTHR31694:SF26">
    <property type="entry name" value="OS05G0151100 PROTEIN"/>
    <property type="match status" value="1"/>
</dbReference>
<dbReference type="OrthoDB" id="213072at2157"/>
<evidence type="ECO:0000313" key="3">
    <source>
        <dbReference type="Proteomes" id="UP000011669"/>
    </source>
</evidence>
<dbReference type="InterPro" id="IPR025507">
    <property type="entry name" value="DUF4394"/>
</dbReference>
<proteinExistence type="predicted"/>
<dbReference type="InterPro" id="IPR052965">
    <property type="entry name" value="Pigment-catalase-like"/>
</dbReference>
<comment type="caution">
    <text evidence="2">The sequence shown here is derived from an EMBL/GenBank/DDBJ whole genome shotgun (WGS) entry which is preliminary data.</text>
</comment>
<dbReference type="SUPFAM" id="SSF47240">
    <property type="entry name" value="Ferritin-like"/>
    <property type="match status" value="1"/>
</dbReference>
<dbReference type="InParanoid" id="M0MA21"/>
<dbReference type="Proteomes" id="UP000011669">
    <property type="component" value="Unassembled WGS sequence"/>
</dbReference>
<protein>
    <recommendedName>
        <fullName evidence="1">DUF4394 domain-containing protein</fullName>
    </recommendedName>
</protein>
<keyword evidence="3" id="KW-1185">Reference proteome</keyword>
<dbReference type="CDD" id="cd00657">
    <property type="entry name" value="Ferritin_like"/>
    <property type="match status" value="1"/>
</dbReference>
<dbReference type="InterPro" id="IPR006311">
    <property type="entry name" value="TAT_signal"/>
</dbReference>
<dbReference type="EMBL" id="AOMD01000033">
    <property type="protein sequence ID" value="EMA42632.1"/>
    <property type="molecule type" value="Genomic_DNA"/>
</dbReference>
<dbReference type="PANTHER" id="PTHR31694">
    <property type="entry name" value="DESICCATION-LIKE PROTEIN"/>
    <property type="match status" value="1"/>
</dbReference>
<dbReference type="STRING" id="1227455.C449_15858"/>
<feature type="domain" description="DUF4394" evidence="1">
    <location>
        <begin position="138"/>
        <end position="350"/>
    </location>
</feature>
<dbReference type="PATRIC" id="fig|1227455.4.peg.3220"/>
<reference evidence="2 3" key="1">
    <citation type="journal article" date="2014" name="PLoS Genet.">
        <title>Phylogenetically driven sequencing of extremely halophilic archaea reveals strategies for static and dynamic osmo-response.</title>
        <authorList>
            <person name="Becker E.A."/>
            <person name="Seitzer P.M."/>
            <person name="Tritt A."/>
            <person name="Larsen D."/>
            <person name="Krusor M."/>
            <person name="Yao A.I."/>
            <person name="Wu D."/>
            <person name="Madern D."/>
            <person name="Eisen J.A."/>
            <person name="Darling A.E."/>
            <person name="Facciotti M.T."/>
        </authorList>
    </citation>
    <scope>NUCLEOTIDE SEQUENCE [LARGE SCALE GENOMIC DNA]</scope>
    <source>
        <strain evidence="2 3">DSM 5350</strain>
    </source>
</reference>
<evidence type="ECO:0000313" key="2">
    <source>
        <dbReference type="EMBL" id="EMA42632.1"/>
    </source>
</evidence>
<dbReference type="Pfam" id="PF14339">
    <property type="entry name" value="DUF4394"/>
    <property type="match status" value="1"/>
</dbReference>